<dbReference type="PANTHER" id="PTHR30603:SF60">
    <property type="entry name" value="RNA POLYMERASE SIGMA FACTOR RPOD"/>
    <property type="match status" value="1"/>
</dbReference>
<evidence type="ECO:0000256" key="2">
    <source>
        <dbReference type="ARBA" id="ARBA00023082"/>
    </source>
</evidence>
<dbReference type="GO" id="GO:0006352">
    <property type="term" value="P:DNA-templated transcription initiation"/>
    <property type="evidence" value="ECO:0007669"/>
    <property type="project" value="InterPro"/>
</dbReference>
<dbReference type="CDD" id="cd06171">
    <property type="entry name" value="Sigma70_r4"/>
    <property type="match status" value="1"/>
</dbReference>
<gene>
    <name evidence="6" type="primary">rpoD</name>
    <name evidence="6" type="ORF">MGMO_47c00240</name>
</gene>
<dbReference type="InterPro" id="IPR050239">
    <property type="entry name" value="Sigma-70_RNA_pol_init_factors"/>
</dbReference>
<organism evidence="6 7">
    <name type="scientific">Methyloglobulus morosus KoM1</name>
    <dbReference type="NCBI Taxonomy" id="1116472"/>
    <lineage>
        <taxon>Bacteria</taxon>
        <taxon>Pseudomonadati</taxon>
        <taxon>Pseudomonadota</taxon>
        <taxon>Gammaproteobacteria</taxon>
        <taxon>Methylococcales</taxon>
        <taxon>Methylococcaceae</taxon>
        <taxon>Methyloglobulus</taxon>
    </lineage>
</organism>
<dbReference type="SUPFAM" id="SSF88659">
    <property type="entry name" value="Sigma3 and sigma4 domains of RNA polymerase sigma factors"/>
    <property type="match status" value="2"/>
</dbReference>
<keyword evidence="4" id="KW-0804">Transcription</keyword>
<keyword evidence="2" id="KW-0731">Sigma factor</keyword>
<dbReference type="InterPro" id="IPR000943">
    <property type="entry name" value="RNA_pol_sigma70"/>
</dbReference>
<dbReference type="InterPro" id="IPR007627">
    <property type="entry name" value="RNA_pol_sigma70_r2"/>
</dbReference>
<dbReference type="Gene3D" id="1.10.10.10">
    <property type="entry name" value="Winged helix-like DNA-binding domain superfamily/Winged helix DNA-binding domain"/>
    <property type="match status" value="2"/>
</dbReference>
<dbReference type="PRINTS" id="PR00046">
    <property type="entry name" value="SIGMA70FCT"/>
</dbReference>
<proteinExistence type="predicted"/>
<dbReference type="AlphaFoldDB" id="V5DZN2"/>
<dbReference type="InterPro" id="IPR007624">
    <property type="entry name" value="RNA_pol_sigma70_r3"/>
</dbReference>
<keyword evidence="7" id="KW-1185">Reference proteome</keyword>
<accession>V5DZN2</accession>
<protein>
    <submittedName>
        <fullName evidence="6">RNA polymerase sigma factor RpoD</fullName>
    </submittedName>
</protein>
<keyword evidence="3" id="KW-0238">DNA-binding</keyword>
<evidence type="ECO:0000256" key="4">
    <source>
        <dbReference type="ARBA" id="ARBA00023163"/>
    </source>
</evidence>
<dbReference type="RefSeq" id="WP_023494255.1">
    <property type="nucleotide sequence ID" value="NZ_AYLO01000046.1"/>
</dbReference>
<dbReference type="STRING" id="1116472.MGMO_47c00240"/>
<dbReference type="Pfam" id="PF04545">
    <property type="entry name" value="Sigma70_r4"/>
    <property type="match status" value="1"/>
</dbReference>
<reference evidence="6 7" key="1">
    <citation type="journal article" date="2013" name="Genome Announc.">
        <title>Draft Genome Sequence of the Methanotrophic Gammaproteobacterium Methyloglobulus morosus DSM 22980 Strain KoM1.</title>
        <authorList>
            <person name="Poehlein A."/>
            <person name="Deutzmann J.S."/>
            <person name="Daniel R."/>
            <person name="Simeonova D.D."/>
        </authorList>
    </citation>
    <scope>NUCLEOTIDE SEQUENCE [LARGE SCALE GENOMIC DNA]</scope>
    <source>
        <strain evidence="6 7">KoM1</strain>
    </source>
</reference>
<dbReference type="InterPro" id="IPR013325">
    <property type="entry name" value="RNA_pol_sigma_r2"/>
</dbReference>
<dbReference type="InterPro" id="IPR013324">
    <property type="entry name" value="RNA_pol_sigma_r3/r4-like"/>
</dbReference>
<dbReference type="InterPro" id="IPR036388">
    <property type="entry name" value="WH-like_DNA-bd_sf"/>
</dbReference>
<dbReference type="SUPFAM" id="SSF88946">
    <property type="entry name" value="Sigma2 domain of RNA polymerase sigma factors"/>
    <property type="match status" value="1"/>
</dbReference>
<feature type="domain" description="RNA polymerase sigma-70" evidence="5">
    <location>
        <begin position="437"/>
        <end position="463"/>
    </location>
</feature>
<evidence type="ECO:0000313" key="7">
    <source>
        <dbReference type="Proteomes" id="UP000017842"/>
    </source>
</evidence>
<evidence type="ECO:0000313" key="6">
    <source>
        <dbReference type="EMBL" id="ESS72756.1"/>
    </source>
</evidence>
<dbReference type="NCBIfam" id="TIGR02937">
    <property type="entry name" value="sigma70-ECF"/>
    <property type="match status" value="1"/>
</dbReference>
<sequence>MRLLTEYMSVPEANGGIVANKAIDDNKPAPASNEPESIESRNLKLARQIEAHKNQLIHGLSKFPVTALWVLSRYEQAPNKDEQEDDASVASEYNEFLEDIKKQYQTVKLAFADKAQNEEVYASNRQRLMSVVQQFPFAFEDLVKVVDIVVYAFKYRGISFDRNSLPSSSPGNSQAKRHAEIILKRLEGVARHGKTSLSEQFKTMDLHQHEEEYLFLSITEMSELMADVVLAEHHWLAYRQNLATVNSKLVLFIANQYRGSFLDFEDLVQEGHTGLLKAVDRFKYRLGFQFSTYAGYWIRQAISRALSRSERVVRIPCGQIATINKLFRAKEELSLKTGKEPSIQELAEYMQLSHDEVNGLLSISQSAVALEAFEDDESEQAFAPIDFLEQKVFNHSYNMIAEAQLQSIVKTAVKALNTREAKILCSHFGVGTDEQMTLQEIGVELNLTRERVRQIQVVALDKIRMRYGEQLLSFL</sequence>
<name>V5DZN2_9GAMM</name>
<dbReference type="Pfam" id="PF04539">
    <property type="entry name" value="Sigma70_r3"/>
    <property type="match status" value="1"/>
</dbReference>
<dbReference type="Gene3D" id="1.10.601.10">
    <property type="entry name" value="RNA Polymerase Primary Sigma Factor"/>
    <property type="match status" value="1"/>
</dbReference>
<dbReference type="OrthoDB" id="743114at2"/>
<dbReference type="GO" id="GO:0016987">
    <property type="term" value="F:sigma factor activity"/>
    <property type="evidence" value="ECO:0007669"/>
    <property type="project" value="UniProtKB-KW"/>
</dbReference>
<evidence type="ECO:0000256" key="3">
    <source>
        <dbReference type="ARBA" id="ARBA00023125"/>
    </source>
</evidence>
<dbReference type="Proteomes" id="UP000017842">
    <property type="component" value="Unassembled WGS sequence"/>
</dbReference>
<dbReference type="Pfam" id="PF04542">
    <property type="entry name" value="Sigma70_r2"/>
    <property type="match status" value="1"/>
</dbReference>
<keyword evidence="1" id="KW-0805">Transcription regulation</keyword>
<evidence type="ECO:0000256" key="1">
    <source>
        <dbReference type="ARBA" id="ARBA00023015"/>
    </source>
</evidence>
<dbReference type="GO" id="GO:0003677">
    <property type="term" value="F:DNA binding"/>
    <property type="evidence" value="ECO:0007669"/>
    <property type="project" value="UniProtKB-KW"/>
</dbReference>
<comment type="caution">
    <text evidence="6">The sequence shown here is derived from an EMBL/GenBank/DDBJ whole genome shotgun (WGS) entry which is preliminary data.</text>
</comment>
<dbReference type="InterPro" id="IPR007630">
    <property type="entry name" value="RNA_pol_sigma70_r4"/>
</dbReference>
<dbReference type="EMBL" id="AYLO01000046">
    <property type="protein sequence ID" value="ESS72756.1"/>
    <property type="molecule type" value="Genomic_DNA"/>
</dbReference>
<dbReference type="PANTHER" id="PTHR30603">
    <property type="entry name" value="RNA POLYMERASE SIGMA FACTOR RPO"/>
    <property type="match status" value="1"/>
</dbReference>
<dbReference type="InterPro" id="IPR014284">
    <property type="entry name" value="RNA_pol_sigma-70_dom"/>
</dbReference>
<dbReference type="eggNOG" id="COG0568">
    <property type="taxonomic scope" value="Bacteria"/>
</dbReference>
<evidence type="ECO:0000259" key="5">
    <source>
        <dbReference type="PROSITE" id="PS00716"/>
    </source>
</evidence>
<dbReference type="PROSITE" id="PS00716">
    <property type="entry name" value="SIGMA70_2"/>
    <property type="match status" value="1"/>
</dbReference>